<keyword evidence="1" id="KW-0812">Transmembrane</keyword>
<dbReference type="RefSeq" id="WP_021689787.1">
    <property type="nucleotide sequence ID" value="NZ_BASZ01000004.1"/>
</dbReference>
<protein>
    <submittedName>
        <fullName evidence="2">Uncharacterized protein</fullName>
    </submittedName>
</protein>
<evidence type="ECO:0000313" key="2">
    <source>
        <dbReference type="EMBL" id="GAD48880.1"/>
    </source>
</evidence>
<keyword evidence="1" id="KW-1133">Transmembrane helix</keyword>
<dbReference type="EMBL" id="BASZ01000004">
    <property type="protein sequence ID" value="GAD48880.1"/>
    <property type="molecule type" value="Genomic_DNA"/>
</dbReference>
<feature type="transmembrane region" description="Helical" evidence="1">
    <location>
        <begin position="7"/>
        <end position="26"/>
    </location>
</feature>
<feature type="transmembrane region" description="Helical" evidence="1">
    <location>
        <begin position="102"/>
        <end position="125"/>
    </location>
</feature>
<evidence type="ECO:0000313" key="3">
    <source>
        <dbReference type="Proteomes" id="UP000016568"/>
    </source>
</evidence>
<sequence>MRPRSIVLFDGLFLGSLVLGVINTAMSFEANLALIRADPAAAQAGFGMGFLLFTTTVGFAIPLLLWYFISRRASNVAKWILIALTGIGVLAIIPALQQLAKLGTLPMAVSLLITALQVIALALLFRDDARAWFASRGQGGPDSDIFR</sequence>
<dbReference type="KEGG" id="ntd:EGO55_08825"/>
<dbReference type="OrthoDB" id="7509246at2"/>
<dbReference type="Proteomes" id="UP000016568">
    <property type="component" value="Unassembled WGS sequence"/>
</dbReference>
<organism evidence="2 3">
    <name type="scientific">Caenibius tardaugens NBRC 16725</name>
    <dbReference type="NCBI Taxonomy" id="1219035"/>
    <lineage>
        <taxon>Bacteria</taxon>
        <taxon>Pseudomonadati</taxon>
        <taxon>Pseudomonadota</taxon>
        <taxon>Alphaproteobacteria</taxon>
        <taxon>Sphingomonadales</taxon>
        <taxon>Erythrobacteraceae</taxon>
        <taxon>Caenibius</taxon>
    </lineage>
</organism>
<evidence type="ECO:0000256" key="1">
    <source>
        <dbReference type="SAM" id="Phobius"/>
    </source>
</evidence>
<reference evidence="2 3" key="1">
    <citation type="submission" date="2013-09" db="EMBL/GenBank/DDBJ databases">
        <title>Whole genome shotgun sequence of Novosphingobium tardaugens NBRC 16725.</title>
        <authorList>
            <person name="Isaki S."/>
            <person name="Hosoyama A."/>
            <person name="Tsuchikane K."/>
            <person name="Katsumata H."/>
            <person name="Ando Y."/>
            <person name="Yamazaki S."/>
            <person name="Fujita N."/>
        </authorList>
    </citation>
    <scope>NUCLEOTIDE SEQUENCE [LARGE SCALE GENOMIC DNA]</scope>
    <source>
        <strain evidence="2 3">NBRC 16725</strain>
    </source>
</reference>
<dbReference type="AlphaFoldDB" id="U2YK44"/>
<gene>
    <name evidence="2" type="ORF">NT2_04_02930</name>
</gene>
<keyword evidence="1" id="KW-0472">Membrane</keyword>
<keyword evidence="3" id="KW-1185">Reference proteome</keyword>
<feature type="transmembrane region" description="Helical" evidence="1">
    <location>
        <begin position="76"/>
        <end position="96"/>
    </location>
</feature>
<comment type="caution">
    <text evidence="2">The sequence shown here is derived from an EMBL/GenBank/DDBJ whole genome shotgun (WGS) entry which is preliminary data.</text>
</comment>
<feature type="transmembrane region" description="Helical" evidence="1">
    <location>
        <begin position="46"/>
        <end position="69"/>
    </location>
</feature>
<proteinExistence type="predicted"/>
<name>U2YK44_9SPHN</name>
<accession>U2YK44</accession>
<dbReference type="eggNOG" id="ENOG5031C05">
    <property type="taxonomic scope" value="Bacteria"/>
</dbReference>